<dbReference type="EC" id="2.1.-.-" evidence="2"/>
<sequence length="372" mass="40360">MPVDRFKSTWEDLGRVDPLWAVLTDPERRNGGWELDEFLATATGPIASVRKLVDEAGLSFGERVVDLGCGAGRLSNALAAHVHEVVGVDVAQSMVDEANRINQFPDRVSFVAYDGYRLPFADESFDSALSLISLQHSPPALQVQALLELQRVVRPGGVLVFQLPCRPTKREELSAEGMRASIELIDVPTPVGVGQTVTVRARVTNVSAHTWPSGQLIRLGNHWLKGDEPVTWDDGRADLPHDLAPGAAVELELEIVAPEETGEYHLELDVVQEAVTWWAAVGSTPTRTEVTVVPDAVATASPSGAGQEVVIAAQQAPHQRKDGGIEMFGVDTNLVRLLFAHCGSQVVNIVPDDMAGDDWESFTYVIRRGETV</sequence>
<feature type="domain" description="Methyltransferase type 11" evidence="1">
    <location>
        <begin position="65"/>
        <end position="161"/>
    </location>
</feature>
<dbReference type="Gene3D" id="3.40.50.150">
    <property type="entry name" value="Vaccinia Virus protein VP39"/>
    <property type="match status" value="1"/>
</dbReference>
<dbReference type="CDD" id="cd02440">
    <property type="entry name" value="AdoMet_MTases"/>
    <property type="match status" value="1"/>
</dbReference>
<gene>
    <name evidence="2" type="ORF">SK571_11840</name>
</gene>
<dbReference type="InterPro" id="IPR013783">
    <property type="entry name" value="Ig-like_fold"/>
</dbReference>
<organism evidence="2 3">
    <name type="scientific">Lentzea kristufekii</name>
    <dbReference type="NCBI Taxonomy" id="3095430"/>
    <lineage>
        <taxon>Bacteria</taxon>
        <taxon>Bacillati</taxon>
        <taxon>Actinomycetota</taxon>
        <taxon>Actinomycetes</taxon>
        <taxon>Pseudonocardiales</taxon>
        <taxon>Pseudonocardiaceae</taxon>
        <taxon>Lentzea</taxon>
    </lineage>
</organism>
<evidence type="ECO:0000313" key="3">
    <source>
        <dbReference type="Proteomes" id="UP001271792"/>
    </source>
</evidence>
<dbReference type="SUPFAM" id="SSF53335">
    <property type="entry name" value="S-adenosyl-L-methionine-dependent methyltransferases"/>
    <property type="match status" value="1"/>
</dbReference>
<dbReference type="PANTHER" id="PTHR43861:SF1">
    <property type="entry name" value="TRANS-ACONITATE 2-METHYLTRANSFERASE"/>
    <property type="match status" value="1"/>
</dbReference>
<name>A0ABU4TP71_9PSEU</name>
<dbReference type="Proteomes" id="UP001271792">
    <property type="component" value="Unassembled WGS sequence"/>
</dbReference>
<dbReference type="RefSeq" id="WP_319984093.1">
    <property type="nucleotide sequence ID" value="NZ_JAXAVV010000005.1"/>
</dbReference>
<dbReference type="PANTHER" id="PTHR43861">
    <property type="entry name" value="TRANS-ACONITATE 2-METHYLTRANSFERASE-RELATED"/>
    <property type="match status" value="1"/>
</dbReference>
<dbReference type="Pfam" id="PF08241">
    <property type="entry name" value="Methyltransf_11"/>
    <property type="match status" value="1"/>
</dbReference>
<proteinExistence type="predicted"/>
<comment type="caution">
    <text evidence="2">The sequence shown here is derived from an EMBL/GenBank/DDBJ whole genome shotgun (WGS) entry which is preliminary data.</text>
</comment>
<dbReference type="GO" id="GO:0032259">
    <property type="term" value="P:methylation"/>
    <property type="evidence" value="ECO:0007669"/>
    <property type="project" value="UniProtKB-KW"/>
</dbReference>
<dbReference type="EMBL" id="JAXAVV010000005">
    <property type="protein sequence ID" value="MDX8050073.1"/>
    <property type="molecule type" value="Genomic_DNA"/>
</dbReference>
<reference evidence="2 3" key="1">
    <citation type="submission" date="2023-11" db="EMBL/GenBank/DDBJ databases">
        <title>Lentzea sokolovensis, sp. nov., Lentzea kristufkii, sp. nov., and Lentzea miocenensis, sp. nov., rare actinobacteria from Sokolov Coal Basin, Miocene lacustrine sediment, Czech Republic.</title>
        <authorList>
            <person name="Lara A."/>
            <person name="Kotroba L."/>
            <person name="Nouioui I."/>
            <person name="Neumann-Schaal M."/>
            <person name="Mast Y."/>
            <person name="Chronakova A."/>
        </authorList>
    </citation>
    <scope>NUCLEOTIDE SEQUENCE [LARGE SCALE GENOMIC DNA]</scope>
    <source>
        <strain evidence="2 3">BCCO 10_0798</strain>
    </source>
</reference>
<dbReference type="InterPro" id="IPR036156">
    <property type="entry name" value="Beta-gal/glucu_dom_sf"/>
</dbReference>
<evidence type="ECO:0000313" key="2">
    <source>
        <dbReference type="EMBL" id="MDX8050073.1"/>
    </source>
</evidence>
<protein>
    <submittedName>
        <fullName evidence="2">Class I SAM-dependent methyltransferase</fullName>
        <ecNumber evidence="2">2.1.-.-</ecNumber>
    </submittedName>
</protein>
<evidence type="ECO:0000259" key="1">
    <source>
        <dbReference type="Pfam" id="PF08241"/>
    </source>
</evidence>
<keyword evidence="2" id="KW-0808">Transferase</keyword>
<keyword evidence="3" id="KW-1185">Reference proteome</keyword>
<keyword evidence="2" id="KW-0489">Methyltransferase</keyword>
<dbReference type="GO" id="GO:0008168">
    <property type="term" value="F:methyltransferase activity"/>
    <property type="evidence" value="ECO:0007669"/>
    <property type="project" value="UniProtKB-KW"/>
</dbReference>
<reference evidence="2 3" key="2">
    <citation type="submission" date="2023-11" db="EMBL/GenBank/DDBJ databases">
        <authorList>
            <person name="Lara A.C."/>
            <person name="Chronakova A."/>
        </authorList>
    </citation>
    <scope>NUCLEOTIDE SEQUENCE [LARGE SCALE GENOMIC DNA]</scope>
    <source>
        <strain evidence="2 3">BCCO 10_0798</strain>
    </source>
</reference>
<dbReference type="InterPro" id="IPR013216">
    <property type="entry name" value="Methyltransf_11"/>
</dbReference>
<dbReference type="SUPFAM" id="SSF49303">
    <property type="entry name" value="beta-Galactosidase/glucuronidase domain"/>
    <property type="match status" value="1"/>
</dbReference>
<accession>A0ABU4TP71</accession>
<dbReference type="InterPro" id="IPR029063">
    <property type="entry name" value="SAM-dependent_MTases_sf"/>
</dbReference>
<dbReference type="Gene3D" id="2.60.40.10">
    <property type="entry name" value="Immunoglobulins"/>
    <property type="match status" value="1"/>
</dbReference>